<accession>A0A2S1M0G0</accession>
<organism evidence="1 2">
    <name type="scientific">Priestia filamentosa</name>
    <dbReference type="NCBI Taxonomy" id="1402861"/>
    <lineage>
        <taxon>Bacteria</taxon>
        <taxon>Bacillati</taxon>
        <taxon>Bacillota</taxon>
        <taxon>Bacilli</taxon>
        <taxon>Bacillales</taxon>
        <taxon>Bacillaceae</taxon>
        <taxon>Priestia</taxon>
    </lineage>
</organism>
<dbReference type="EMBL" id="CP015327">
    <property type="protein sequence ID" value="AWG44838.1"/>
    <property type="molecule type" value="Genomic_DNA"/>
</dbReference>
<sequence>MKGGNEVTKYQEYTLRDGTIKSIKVVEGRSHKEEMKLLGITERDIFSMQWVDKKSLQKPK</sequence>
<keyword evidence="1" id="KW-0614">Plasmid</keyword>
<gene>
    <name evidence="1" type="ORF">BEH_26140</name>
</gene>
<evidence type="ECO:0000313" key="1">
    <source>
        <dbReference type="EMBL" id="AWG44838.1"/>
    </source>
</evidence>
<protein>
    <submittedName>
        <fullName evidence="1">Uncharacterized protein</fullName>
    </submittedName>
</protein>
<evidence type="ECO:0000313" key="2">
    <source>
        <dbReference type="Proteomes" id="UP000036202"/>
    </source>
</evidence>
<reference evidence="1 2" key="1">
    <citation type="journal article" date="2015" name="PLoS ONE">
        <title>Genome Sequence of Bacillus endophyticus and Analysis of Its Companion Mechanism in the Ketogulonigenium vulgare-Bacillus Strain Consortium.</title>
        <authorList>
            <person name="Jia N."/>
            <person name="Du J."/>
            <person name="Ding M.Z."/>
            <person name="Gao F."/>
            <person name="Yuan Y.J."/>
        </authorList>
    </citation>
    <scope>NUCLEOTIDE SEQUENCE [LARGE SCALE GENOMIC DNA]</scope>
    <source>
        <strain evidence="1 2">Hbe603</strain>
        <plasmid evidence="2">pbeh5</plasmid>
    </source>
</reference>
<dbReference type="AlphaFoldDB" id="A0A2S1M0G0"/>
<name>A0A2S1M0G0_9BACI</name>
<dbReference type="KEGG" id="beo:BEH_26140"/>
<proteinExistence type="predicted"/>
<dbReference type="Proteomes" id="UP000036202">
    <property type="component" value="Plasmid pbeh5"/>
</dbReference>
<geneLocation type="plasmid" evidence="2">
    <name>pbeh5</name>
</geneLocation>
<keyword evidence="2" id="KW-1185">Reference proteome</keyword>